<evidence type="ECO:0000313" key="3">
    <source>
        <dbReference type="Proteomes" id="UP000033949"/>
    </source>
</evidence>
<sequence length="258" mass="28714">MESKRNDLFIIVGLVALAVSIQIFYWMKLGYQFDWDQERDALMVSEIVNQHKFTLIGPRVANENGFFNGPYHYYFLLPFFLATGGHPASGIGLGALVVALTVSAYYLVGKKLWNSRVGFLAGIIYALSGQLVIWNAMYGPLLAVVGFYLIFQAMNGKIKWIWPAALAGLAANIHLVPASISISLFIGILLSKKKPSIRGSFQAAIVYLVWFLPLLIFDLRHDFLNITCCSVTDLHASIALIAFLPSITGRPNLRKNER</sequence>
<organism evidence="2 3">
    <name type="scientific">Candidatus Nomurabacteria bacterium GW2011_GWC2_41_8</name>
    <dbReference type="NCBI Taxonomy" id="1618755"/>
    <lineage>
        <taxon>Bacteria</taxon>
        <taxon>Candidatus Nomuraibacteriota</taxon>
    </lineage>
</organism>
<evidence type="ECO:0000313" key="2">
    <source>
        <dbReference type="EMBL" id="KKS23419.1"/>
    </source>
</evidence>
<protein>
    <recommendedName>
        <fullName evidence="4">Glycosyltransferase RgtA/B/C/D-like domain-containing protein</fullName>
    </recommendedName>
</protein>
<feature type="transmembrane region" description="Helical" evidence="1">
    <location>
        <begin position="7"/>
        <end position="27"/>
    </location>
</feature>
<evidence type="ECO:0000256" key="1">
    <source>
        <dbReference type="SAM" id="Phobius"/>
    </source>
</evidence>
<dbReference type="AlphaFoldDB" id="A0A0G0XES8"/>
<dbReference type="EMBL" id="LCCC01000030">
    <property type="protein sequence ID" value="KKS23419.1"/>
    <property type="molecule type" value="Genomic_DNA"/>
</dbReference>
<accession>A0A0G0XES8</accession>
<keyword evidence="1" id="KW-1133">Transmembrane helix</keyword>
<name>A0A0G0XES8_9BACT</name>
<keyword evidence="1" id="KW-0472">Membrane</keyword>
<feature type="transmembrane region" description="Helical" evidence="1">
    <location>
        <begin position="160"/>
        <end position="189"/>
    </location>
</feature>
<proteinExistence type="predicted"/>
<feature type="transmembrane region" description="Helical" evidence="1">
    <location>
        <begin position="120"/>
        <end position="148"/>
    </location>
</feature>
<gene>
    <name evidence="2" type="ORF">UU82_C0030G0006</name>
</gene>
<feature type="transmembrane region" description="Helical" evidence="1">
    <location>
        <begin position="88"/>
        <end position="108"/>
    </location>
</feature>
<feature type="transmembrane region" description="Helical" evidence="1">
    <location>
        <begin position="201"/>
        <end position="217"/>
    </location>
</feature>
<comment type="caution">
    <text evidence="2">The sequence shown here is derived from an EMBL/GenBank/DDBJ whole genome shotgun (WGS) entry which is preliminary data.</text>
</comment>
<keyword evidence="1" id="KW-0812">Transmembrane</keyword>
<dbReference type="Proteomes" id="UP000033949">
    <property type="component" value="Unassembled WGS sequence"/>
</dbReference>
<reference evidence="2 3" key="1">
    <citation type="journal article" date="2015" name="Nature">
        <title>rRNA introns, odd ribosomes, and small enigmatic genomes across a large radiation of phyla.</title>
        <authorList>
            <person name="Brown C.T."/>
            <person name="Hug L.A."/>
            <person name="Thomas B.C."/>
            <person name="Sharon I."/>
            <person name="Castelle C.J."/>
            <person name="Singh A."/>
            <person name="Wilkins M.J."/>
            <person name="Williams K.H."/>
            <person name="Banfield J.F."/>
        </authorList>
    </citation>
    <scope>NUCLEOTIDE SEQUENCE [LARGE SCALE GENOMIC DNA]</scope>
</reference>
<evidence type="ECO:0008006" key="4">
    <source>
        <dbReference type="Google" id="ProtNLM"/>
    </source>
</evidence>